<accession>A0A0F9CXZ6</accession>
<dbReference type="SUPFAM" id="SSF51338">
    <property type="entry name" value="Composite domain of metallo-dependent hydrolases"/>
    <property type="match status" value="1"/>
</dbReference>
<dbReference type="GO" id="GO:0016810">
    <property type="term" value="F:hydrolase activity, acting on carbon-nitrogen (but not peptide) bonds"/>
    <property type="evidence" value="ECO:0007669"/>
    <property type="project" value="InterPro"/>
</dbReference>
<dbReference type="PANTHER" id="PTHR22642:SF22">
    <property type="entry name" value="EXOENZYMES REGULATORY PROTEIN AEPA"/>
    <property type="match status" value="1"/>
</dbReference>
<reference evidence="1" key="1">
    <citation type="journal article" date="2015" name="Nature">
        <title>Complex archaea that bridge the gap between prokaryotes and eukaryotes.</title>
        <authorList>
            <person name="Spang A."/>
            <person name="Saw J.H."/>
            <person name="Jorgensen S.L."/>
            <person name="Zaremba-Niedzwiedzka K."/>
            <person name="Martijn J."/>
            <person name="Lind A.E."/>
            <person name="van Eijk R."/>
            <person name="Schleper C."/>
            <person name="Guy L."/>
            <person name="Ettema T.J."/>
        </authorList>
    </citation>
    <scope>NUCLEOTIDE SEQUENCE</scope>
</reference>
<evidence type="ECO:0008006" key="2">
    <source>
        <dbReference type="Google" id="ProtNLM"/>
    </source>
</evidence>
<dbReference type="PANTHER" id="PTHR22642">
    <property type="entry name" value="IMIDAZOLONEPROPIONASE"/>
    <property type="match status" value="1"/>
</dbReference>
<sequence length="150" mass="16649">MNLSIIAPMWLNHSIHKYSMISSVSGQSSKPDLVIINGTIITMESDKLSYTSLAVSGDLISEVTNDTLMEEINDAAIKKIYLGGRTILPGFIDSHAHWIGDRDRVGLTADEVIKLALSYGWTTISEQFVNQDRLNELVSLDGEDRLKLRV</sequence>
<dbReference type="AlphaFoldDB" id="A0A0F9CXZ6"/>
<gene>
    <name evidence="1" type="ORF">LCGC14_2267930</name>
</gene>
<proteinExistence type="predicted"/>
<dbReference type="EMBL" id="LAZR01031287">
    <property type="protein sequence ID" value="KKL54189.1"/>
    <property type="molecule type" value="Genomic_DNA"/>
</dbReference>
<name>A0A0F9CXZ6_9ZZZZ</name>
<protein>
    <recommendedName>
        <fullName evidence="2">Amidohydrolase 3 domain-containing protein</fullName>
    </recommendedName>
</protein>
<organism evidence="1">
    <name type="scientific">marine sediment metagenome</name>
    <dbReference type="NCBI Taxonomy" id="412755"/>
    <lineage>
        <taxon>unclassified sequences</taxon>
        <taxon>metagenomes</taxon>
        <taxon>ecological metagenomes</taxon>
    </lineage>
</organism>
<dbReference type="Gene3D" id="2.30.40.10">
    <property type="entry name" value="Urease, subunit C, domain 1"/>
    <property type="match status" value="1"/>
</dbReference>
<evidence type="ECO:0000313" key="1">
    <source>
        <dbReference type="EMBL" id="KKL54189.1"/>
    </source>
</evidence>
<feature type="non-terminal residue" evidence="1">
    <location>
        <position position="150"/>
    </location>
</feature>
<comment type="caution">
    <text evidence="1">The sequence shown here is derived from an EMBL/GenBank/DDBJ whole genome shotgun (WGS) entry which is preliminary data.</text>
</comment>
<dbReference type="InterPro" id="IPR011059">
    <property type="entry name" value="Metal-dep_hydrolase_composite"/>
</dbReference>